<organism evidence="1 2">
    <name type="scientific">Actinoallomurus acaciae</name>
    <dbReference type="NCBI Taxonomy" id="502577"/>
    <lineage>
        <taxon>Bacteria</taxon>
        <taxon>Bacillati</taxon>
        <taxon>Actinomycetota</taxon>
        <taxon>Actinomycetes</taxon>
        <taxon>Streptosporangiales</taxon>
        <taxon>Thermomonosporaceae</taxon>
        <taxon>Actinoallomurus</taxon>
    </lineage>
</organism>
<feature type="non-terminal residue" evidence="1">
    <location>
        <position position="1"/>
    </location>
</feature>
<evidence type="ECO:0000313" key="2">
    <source>
        <dbReference type="Proteomes" id="UP001589627"/>
    </source>
</evidence>
<dbReference type="Proteomes" id="UP001589627">
    <property type="component" value="Unassembled WGS sequence"/>
</dbReference>
<accession>A0ABV5YNC8</accession>
<sequence>GLAVVEALLAGPLEVAVAGPADDPRTRELHRTALLSTVPAVVATGDGVPLMEGRTPVDGRPAAYVCREFTCRMPVTETTALENELTTR</sequence>
<dbReference type="EMBL" id="JBHLZP010000288">
    <property type="protein sequence ID" value="MFB9836561.1"/>
    <property type="molecule type" value="Genomic_DNA"/>
</dbReference>
<comment type="caution">
    <text evidence="1">The sequence shown here is derived from an EMBL/GenBank/DDBJ whole genome shotgun (WGS) entry which is preliminary data.</text>
</comment>
<evidence type="ECO:0000313" key="1">
    <source>
        <dbReference type="EMBL" id="MFB9836561.1"/>
    </source>
</evidence>
<keyword evidence="2" id="KW-1185">Reference proteome</keyword>
<proteinExistence type="predicted"/>
<protein>
    <submittedName>
        <fullName evidence="1">N-acylglucosamine 2-epimerase</fullName>
    </submittedName>
</protein>
<gene>
    <name evidence="1" type="ORF">ACFFNX_30750</name>
</gene>
<name>A0ABV5YNC8_9ACTN</name>
<reference evidence="1 2" key="1">
    <citation type="submission" date="2024-09" db="EMBL/GenBank/DDBJ databases">
        <authorList>
            <person name="Sun Q."/>
            <person name="Mori K."/>
        </authorList>
    </citation>
    <scope>NUCLEOTIDE SEQUENCE [LARGE SCALE GENOMIC DNA]</scope>
    <source>
        <strain evidence="1 2">TBRC 0563</strain>
    </source>
</reference>